<name>A0AAF0JEM7_9BASI</name>
<dbReference type="Proteomes" id="UP001214628">
    <property type="component" value="Chromosome 4"/>
</dbReference>
<dbReference type="EC" id="2.3.1.225" evidence="2"/>
<keyword evidence="3" id="KW-1185">Reference proteome</keyword>
<keyword evidence="2" id="KW-0012">Acyltransferase</keyword>
<dbReference type="EMBL" id="CP118378">
    <property type="protein sequence ID" value="WFD44202.1"/>
    <property type="molecule type" value="Genomic_DNA"/>
</dbReference>
<sequence length="367" mass="40955">MVVLSRPGYITDLIAEQQPQNVQKTTYPSNLTSVDPGADANEANETHFRSYAPNRNVPQSTQLPSTSQENCDLNKVELPPFQRAPTPDRDVSALPATNISTMIPTLGSTQYPASDAPKDMNSSHDPLSNPTQAEKLPKLSEAPVADAHNVPPHHSVLTEKMPEPRRTPQNPPLYEASHVSYAWITIAPGLANVLVRRITASTAINTERKFEGVLLQRYYSKQGQGTTLGRGVIGIWRRFRARHRLLNEWNTQWGYPSTMGNPWWIRNKTELAYGSESPAALQRAMQLEHNLNLDHSEVHSRIQPAPSHTTWSTSALINMELSIGPPITWALPIHKADSTLGVHFPLSPRYSDQGMWLPRSQWPELAL</sequence>
<evidence type="ECO:0000313" key="3">
    <source>
        <dbReference type="Proteomes" id="UP001214628"/>
    </source>
</evidence>
<feature type="region of interest" description="Disordered" evidence="1">
    <location>
        <begin position="145"/>
        <end position="171"/>
    </location>
</feature>
<dbReference type="GO" id="GO:0019706">
    <property type="term" value="F:protein-cysteine S-palmitoyltransferase activity"/>
    <property type="evidence" value="ECO:0007669"/>
    <property type="project" value="UniProtKB-EC"/>
</dbReference>
<evidence type="ECO:0000313" key="2">
    <source>
        <dbReference type="EMBL" id="WFD44202.1"/>
    </source>
</evidence>
<organism evidence="2 3">
    <name type="scientific">Malassezia psittaci</name>
    <dbReference type="NCBI Taxonomy" id="1821823"/>
    <lineage>
        <taxon>Eukaryota</taxon>
        <taxon>Fungi</taxon>
        <taxon>Dikarya</taxon>
        <taxon>Basidiomycota</taxon>
        <taxon>Ustilaginomycotina</taxon>
        <taxon>Malasseziomycetes</taxon>
        <taxon>Malasseziales</taxon>
        <taxon>Malasseziaceae</taxon>
        <taxon>Malassezia</taxon>
    </lineage>
</organism>
<proteinExistence type="predicted"/>
<keyword evidence="2" id="KW-0808">Transferase</keyword>
<dbReference type="AlphaFoldDB" id="A0AAF0JEM7"/>
<protein>
    <submittedName>
        <fullName evidence="2">Protein S-acyltransferase</fullName>
        <ecNumber evidence="2">2.3.1.225</ecNumber>
    </submittedName>
</protein>
<reference evidence="2" key="1">
    <citation type="submission" date="2023-02" db="EMBL/GenBank/DDBJ databases">
        <title>Mating type loci evolution in Malassezia.</title>
        <authorList>
            <person name="Coelho M.A."/>
        </authorList>
    </citation>
    <scope>NUCLEOTIDE SEQUENCE</scope>
    <source>
        <strain evidence="2">CBS 14136</strain>
    </source>
</reference>
<evidence type="ECO:0000256" key="1">
    <source>
        <dbReference type="SAM" id="MobiDB-lite"/>
    </source>
</evidence>
<feature type="compositionally biased region" description="Polar residues" evidence="1">
    <location>
        <begin position="123"/>
        <end position="132"/>
    </location>
</feature>
<accession>A0AAF0JEM7</accession>
<feature type="compositionally biased region" description="Basic and acidic residues" evidence="1">
    <location>
        <begin position="156"/>
        <end position="166"/>
    </location>
</feature>
<feature type="region of interest" description="Disordered" evidence="1">
    <location>
        <begin position="104"/>
        <end position="133"/>
    </location>
</feature>
<gene>
    <name evidence="2" type="ORF">MPSI1_002868</name>
</gene>